<dbReference type="STRING" id="477680.SAMN05421788_102257"/>
<dbReference type="InterPro" id="IPR008969">
    <property type="entry name" value="CarboxyPept-like_regulatory"/>
</dbReference>
<comment type="subcellular location">
    <subcellularLocation>
        <location evidence="1 8">Cell outer membrane</location>
        <topology evidence="1 8">Multi-pass membrane protein</topology>
    </subcellularLocation>
</comment>
<proteinExistence type="inferred from homology"/>
<accession>A0A1N7N8W9</accession>
<keyword evidence="4 8" id="KW-0812">Transmembrane</keyword>
<keyword evidence="13" id="KW-1185">Reference proteome</keyword>
<keyword evidence="6 8" id="KW-0472">Membrane</keyword>
<reference evidence="13" key="1">
    <citation type="submission" date="2017-01" db="EMBL/GenBank/DDBJ databases">
        <authorList>
            <person name="Varghese N."/>
            <person name="Submissions S."/>
        </authorList>
    </citation>
    <scope>NUCLEOTIDE SEQUENCE [LARGE SCALE GENOMIC DNA]</scope>
    <source>
        <strain evidence="13">DSM 21054</strain>
    </source>
</reference>
<dbReference type="AlphaFoldDB" id="A0A1N7N8W9"/>
<comment type="similarity">
    <text evidence="8 9">Belongs to the TonB-dependent receptor family.</text>
</comment>
<dbReference type="InterPro" id="IPR023997">
    <property type="entry name" value="TonB-dep_OMP_SusC/RagA_CS"/>
</dbReference>
<dbReference type="GO" id="GO:0009279">
    <property type="term" value="C:cell outer membrane"/>
    <property type="evidence" value="ECO:0007669"/>
    <property type="project" value="UniProtKB-SubCell"/>
</dbReference>
<dbReference type="NCBIfam" id="TIGR04057">
    <property type="entry name" value="SusC_RagA_signa"/>
    <property type="match status" value="1"/>
</dbReference>
<dbReference type="Pfam" id="PF07715">
    <property type="entry name" value="Plug"/>
    <property type="match status" value="1"/>
</dbReference>
<keyword evidence="7 8" id="KW-0998">Cell outer membrane</keyword>
<evidence type="ECO:0000256" key="1">
    <source>
        <dbReference type="ARBA" id="ARBA00004571"/>
    </source>
</evidence>
<dbReference type="InterPro" id="IPR012910">
    <property type="entry name" value="Plug_dom"/>
</dbReference>
<keyword evidence="5 9" id="KW-0798">TonB box</keyword>
<dbReference type="InterPro" id="IPR000531">
    <property type="entry name" value="Beta-barrel_TonB"/>
</dbReference>
<organism evidence="12 13">
    <name type="scientific">Filimonas lacunae</name>
    <dbReference type="NCBI Taxonomy" id="477680"/>
    <lineage>
        <taxon>Bacteria</taxon>
        <taxon>Pseudomonadati</taxon>
        <taxon>Bacteroidota</taxon>
        <taxon>Chitinophagia</taxon>
        <taxon>Chitinophagales</taxon>
        <taxon>Chitinophagaceae</taxon>
        <taxon>Filimonas</taxon>
    </lineage>
</organism>
<feature type="domain" description="TonB-dependent receptor-like beta-barrel" evidence="10">
    <location>
        <begin position="508"/>
        <end position="839"/>
    </location>
</feature>
<dbReference type="InterPro" id="IPR023996">
    <property type="entry name" value="TonB-dep_OMP_SusC/RagA"/>
</dbReference>
<dbReference type="InterPro" id="IPR039426">
    <property type="entry name" value="TonB-dep_rcpt-like"/>
</dbReference>
<dbReference type="OrthoDB" id="1019466at2"/>
<evidence type="ECO:0000256" key="7">
    <source>
        <dbReference type="ARBA" id="ARBA00023237"/>
    </source>
</evidence>
<dbReference type="Gene3D" id="2.170.130.10">
    <property type="entry name" value="TonB-dependent receptor, plug domain"/>
    <property type="match status" value="1"/>
</dbReference>
<evidence type="ECO:0000256" key="5">
    <source>
        <dbReference type="ARBA" id="ARBA00023077"/>
    </source>
</evidence>
<evidence type="ECO:0000259" key="10">
    <source>
        <dbReference type="Pfam" id="PF00593"/>
    </source>
</evidence>
<feature type="domain" description="TonB-dependent receptor plug" evidence="11">
    <location>
        <begin position="137"/>
        <end position="260"/>
    </location>
</feature>
<dbReference type="PROSITE" id="PS52016">
    <property type="entry name" value="TONB_DEPENDENT_REC_3"/>
    <property type="match status" value="1"/>
</dbReference>
<dbReference type="Gene3D" id="2.60.40.1120">
    <property type="entry name" value="Carboxypeptidase-like, regulatory domain"/>
    <property type="match status" value="1"/>
</dbReference>
<evidence type="ECO:0000313" key="12">
    <source>
        <dbReference type="EMBL" id="SIS94813.1"/>
    </source>
</evidence>
<gene>
    <name evidence="12" type="ORF">SAMN05421788_102257</name>
</gene>
<dbReference type="Pfam" id="PF00593">
    <property type="entry name" value="TonB_dep_Rec_b-barrel"/>
    <property type="match status" value="1"/>
</dbReference>
<evidence type="ECO:0000259" key="11">
    <source>
        <dbReference type="Pfam" id="PF07715"/>
    </source>
</evidence>
<evidence type="ECO:0000256" key="4">
    <source>
        <dbReference type="ARBA" id="ARBA00022692"/>
    </source>
</evidence>
<dbReference type="NCBIfam" id="TIGR04056">
    <property type="entry name" value="OMP_RagA_SusC"/>
    <property type="match status" value="1"/>
</dbReference>
<evidence type="ECO:0000313" key="13">
    <source>
        <dbReference type="Proteomes" id="UP000186917"/>
    </source>
</evidence>
<dbReference type="Pfam" id="PF13715">
    <property type="entry name" value="CarbopepD_reg_2"/>
    <property type="match status" value="1"/>
</dbReference>
<evidence type="ECO:0000256" key="2">
    <source>
        <dbReference type="ARBA" id="ARBA00022448"/>
    </source>
</evidence>
<evidence type="ECO:0000256" key="3">
    <source>
        <dbReference type="ARBA" id="ARBA00022452"/>
    </source>
</evidence>
<evidence type="ECO:0000256" key="6">
    <source>
        <dbReference type="ARBA" id="ARBA00023136"/>
    </source>
</evidence>
<dbReference type="InterPro" id="IPR037066">
    <property type="entry name" value="Plug_dom_sf"/>
</dbReference>
<keyword evidence="2 8" id="KW-0813">Transport</keyword>
<protein>
    <submittedName>
        <fullName evidence="12">TonB-linked outer membrane protein, SusC/RagA family</fullName>
    </submittedName>
</protein>
<dbReference type="EMBL" id="FTOR01000002">
    <property type="protein sequence ID" value="SIS94813.1"/>
    <property type="molecule type" value="Genomic_DNA"/>
</dbReference>
<dbReference type="Proteomes" id="UP000186917">
    <property type="component" value="Unassembled WGS sequence"/>
</dbReference>
<dbReference type="SUPFAM" id="SSF56935">
    <property type="entry name" value="Porins"/>
    <property type="match status" value="1"/>
</dbReference>
<dbReference type="Gene3D" id="2.40.170.20">
    <property type="entry name" value="TonB-dependent receptor, beta-barrel domain"/>
    <property type="match status" value="1"/>
</dbReference>
<dbReference type="SUPFAM" id="SSF49464">
    <property type="entry name" value="Carboxypeptidase regulatory domain-like"/>
    <property type="match status" value="1"/>
</dbReference>
<evidence type="ECO:0000256" key="8">
    <source>
        <dbReference type="PROSITE-ProRule" id="PRU01360"/>
    </source>
</evidence>
<keyword evidence="3 8" id="KW-1134">Transmembrane beta strand</keyword>
<evidence type="ECO:0000256" key="9">
    <source>
        <dbReference type="RuleBase" id="RU003357"/>
    </source>
</evidence>
<sequence length="1092" mass="121194">MSNHLVKIIGVWIIATCCLLGEMRAQAPALVAMIRGKVTDKATKKAVHGASVSEVDADGRTIKSAITDIEGNYVLKVTSTKNRIGVSYVGHKTIEGDSIKERSIINFQLEAEDARLSDVYITSARTTSNGLNNIADRNLTTATGRISASEVEEMQAASIDQALQGRLAGVDITASSGDPGAAMNIRIRGVSSINSTGNPLIVVDGMPYDTDIPSDFNFGTADEQGYAQLLNISPADIKDITVLKDAAATAVWGSKAANGVLVINTKRGARGKPSISYTFKGSTSRLPAAIPMLNGDQYSTLIPEAYINRNGAALNSLTSREFNYDPFDPYWYHNYSNNTNWVDAISKRGYVMDHTISMTGGGDKARYFASLGYFNQSGTTIGTSLQRINTRINLDYTISERIKIFSSVAYTHTDQSRNYLSAGEGAIRGVAYLKMPNMSVFEYDEQGNITPNYFSPASNIQGQYSRIYNPVAMASKAVYSVLGERIVPRFQINYTIVKKVLTSSFDVQFDINNTKNNSFLPQIATGRPNTETVVNRAYDGDNDAFGVTTRTSLNYTPDLKNEDHKLSAYLNLFTSDATNVSQEMVISNTASSLITDASADGRTQNEELLSASRQSQSRSVGAVMQLQYGFRDKYLLGATLRGDGSSRFGPDNRYGLFPGISARWRVSSENFLKNFKQMDEWSFRASYALSGNAPRKDYTFYNTYNTYSWSYGGASAVYPNEMELRKLKWETIHGFNVGTNISFFKSRLRADIDIYRNRTKDLFFTDLQVGSFTGYGTVDMNIGTMDNQGWEIAIFTQPIKTKTWVVGFDLNLSHNQNVIREVSEFYTNAKGNVAKNGEYLRLMQVNNPFGSFFGYKYKGVYKDKAATIAIGENGKPISTGVGQSVYMRFNYPTTDYIFQPGDAMYEDINKDGNINYMDVVYLGNSNPKLTGGFGPNISWKNKLKVSAFFSFRYGYQVINGTKMNTTKMYEFDNQSTAVLRRWRQEGDVTDMPRALIGGGYNWLGSDRYVEDASYLRFRTITVRYTFSPQFLARIKMKSLSAYLTAENLFTFTRYTGQDPEVSSTGADPFRLAIDYSMTPPSKTLTIGVVAGF</sequence>
<name>A0A1N7N8W9_9BACT</name>
<dbReference type="InterPro" id="IPR036942">
    <property type="entry name" value="Beta-barrel_TonB_sf"/>
</dbReference>